<dbReference type="FunFam" id="4.10.40.20:FF:000001">
    <property type="entry name" value="Insulin-like growth factor binding protein 5"/>
    <property type="match status" value="1"/>
</dbReference>
<feature type="compositionally biased region" description="Pro residues" evidence="10">
    <location>
        <begin position="343"/>
        <end position="354"/>
    </location>
</feature>
<dbReference type="PROSITE" id="PS00222">
    <property type="entry name" value="IGFBP_N_1"/>
    <property type="match status" value="1"/>
</dbReference>
<dbReference type="InterPro" id="IPR022327">
    <property type="entry name" value="IGFBP-4"/>
</dbReference>
<evidence type="ECO:0000256" key="3">
    <source>
        <dbReference type="ARBA" id="ARBA00011592"/>
    </source>
</evidence>
<accession>A0A8C2PAV7</accession>
<feature type="region of interest" description="Disordered" evidence="10">
    <location>
        <begin position="45"/>
        <end position="74"/>
    </location>
</feature>
<dbReference type="InterPro" id="IPR017891">
    <property type="entry name" value="Insulin_GF-bd_Cys-rich_CS"/>
</dbReference>
<protein>
    <recommendedName>
        <fullName evidence="4">Insulin-like growth factor-binding protein 4</fullName>
    </recommendedName>
</protein>
<dbReference type="PROSITE" id="PS51323">
    <property type="entry name" value="IGFBP_N_2"/>
    <property type="match status" value="1"/>
</dbReference>
<comment type="subcellular location">
    <subcellularLocation>
        <location evidence="2">Secreted</location>
    </subcellularLocation>
</comment>
<dbReference type="InterPro" id="IPR000716">
    <property type="entry name" value="Thyroglobulin_1"/>
</dbReference>
<dbReference type="InterPro" id="IPR009030">
    <property type="entry name" value="Growth_fac_rcpt_cys_sf"/>
</dbReference>
<dbReference type="PANTHER" id="PTHR11551:SF7">
    <property type="entry name" value="INSULIN-LIKE GROWTH FACTOR-BINDING PROTEIN 4"/>
    <property type="match status" value="1"/>
</dbReference>
<dbReference type="SUPFAM" id="SSF57184">
    <property type="entry name" value="Growth factor receptor domain"/>
    <property type="match status" value="1"/>
</dbReference>
<dbReference type="PANTHER" id="PTHR11551">
    <property type="entry name" value="INSULIN-LIKE GROWTH FACTOR BINDING PROTEIN"/>
    <property type="match status" value="1"/>
</dbReference>
<feature type="region of interest" description="Disordered" evidence="10">
    <location>
        <begin position="332"/>
        <end position="389"/>
    </location>
</feature>
<dbReference type="Pfam" id="PF00086">
    <property type="entry name" value="Thyroglobulin_1"/>
    <property type="match status" value="1"/>
</dbReference>
<dbReference type="InterPro" id="IPR022321">
    <property type="entry name" value="IGFBP_1-6_chordata"/>
</dbReference>
<evidence type="ECO:0000256" key="9">
    <source>
        <dbReference type="ARBA" id="ARBA00023183"/>
    </source>
</evidence>
<dbReference type="GO" id="GO:0031994">
    <property type="term" value="F:insulin-like growth factor I binding"/>
    <property type="evidence" value="ECO:0007669"/>
    <property type="project" value="TreeGrafter"/>
</dbReference>
<dbReference type="AlphaFoldDB" id="A0A8C2PAV7"/>
<dbReference type="PRINTS" id="PR01980">
    <property type="entry name" value="IGFBPFAMILY4"/>
</dbReference>
<comment type="subunit">
    <text evidence="3">Binds IGF2 more than IGF1.</text>
</comment>
<dbReference type="Pfam" id="PF00219">
    <property type="entry name" value="IGFBP"/>
    <property type="match status" value="1"/>
</dbReference>
<reference evidence="12" key="1">
    <citation type="submission" date="2019-03" db="EMBL/GenBank/DDBJ databases">
        <title>Genome sequencing and reference-guided assembly of Black Bengal Goat (Capra hircus).</title>
        <authorList>
            <person name="Siddiki A.Z."/>
            <person name="Baten A."/>
            <person name="Billah M."/>
            <person name="Alam M.A.U."/>
            <person name="Shawrob K.S.M."/>
            <person name="Saha S."/>
            <person name="Chowdhury M."/>
            <person name="Rahman A.H."/>
            <person name="Stear M."/>
            <person name="Miah G."/>
            <person name="Das G.B."/>
            <person name="Hossain M.M."/>
            <person name="Kumkum M."/>
            <person name="Islam M.S."/>
            <person name="Mollah A.M."/>
            <person name="Ahsan A."/>
            <person name="Tusar F."/>
            <person name="Khan M.K.I."/>
        </authorList>
    </citation>
    <scope>NUCLEOTIDE SEQUENCE [LARGE SCALE GENOMIC DNA]</scope>
</reference>
<name>A0A8C2PAV7_CAPHI</name>
<dbReference type="InterPro" id="IPR036857">
    <property type="entry name" value="Thyroglobulin_1_sf"/>
</dbReference>
<keyword evidence="6" id="KW-0597">Phosphoprotein</keyword>
<keyword evidence="8" id="KW-0325">Glycoprotein</keyword>
<dbReference type="PRINTS" id="PR01976">
    <property type="entry name" value="IGFBPFAMILY"/>
</dbReference>
<dbReference type="Ensembl" id="ENSCHIT00010024354.1">
    <property type="protein sequence ID" value="ENSCHIP00010017386.1"/>
    <property type="gene ID" value="ENSCHIG00010012688.1"/>
</dbReference>
<reference evidence="12" key="2">
    <citation type="submission" date="2025-08" db="UniProtKB">
        <authorList>
            <consortium name="Ensembl"/>
        </authorList>
    </citation>
    <scope>IDENTIFICATION</scope>
</reference>
<evidence type="ECO:0000256" key="8">
    <source>
        <dbReference type="ARBA" id="ARBA00023180"/>
    </source>
</evidence>
<keyword evidence="9" id="KW-0340">Growth factor binding</keyword>
<sequence>MCREMPLLAPLTGSSVQFSRSAPCPPTARRLGRAEDAAQRLGGQALSPPASLLTSSAPSLSASGGHRVSPRPPGRVLQARRALPLCVPRCQPAPRPRPVMLSLCLVAALLLAAGPGPSLGDEAIHCPPCSEEKLARCRPPVGCEELVREPGCGCCATCALGKGMPCGVYTPRCGSGLRCYPPRGVEKPLHTLVHGQGVCMELAEIEAIQESLQPSDKDEGDHPNNSFSPCSAHDRKCLQKHLAKIRDRSTSGGKMKVIGAPREEVRPVPQGSCQSELHRALERLAASQSRTHEDLYIIPIPNCDRNGNFHPKQVRLRLCRLGPASALGYLGWQSQQGGSSPAPSSPLRPFPSHPHPQTQNLSSFYLLPPQMSRLRPREGQRAARSHRAS</sequence>
<dbReference type="SUPFAM" id="SSF57610">
    <property type="entry name" value="Thyroglobulin type-1 domain"/>
    <property type="match status" value="1"/>
</dbReference>
<dbReference type="SMART" id="SM00121">
    <property type="entry name" value="IB"/>
    <property type="match status" value="1"/>
</dbReference>
<proteinExistence type="predicted"/>
<organism evidence="12">
    <name type="scientific">Capra hircus</name>
    <name type="common">Goat</name>
    <dbReference type="NCBI Taxonomy" id="9925"/>
    <lineage>
        <taxon>Eukaryota</taxon>
        <taxon>Metazoa</taxon>
        <taxon>Chordata</taxon>
        <taxon>Craniata</taxon>
        <taxon>Vertebrata</taxon>
        <taxon>Euteleostomi</taxon>
        <taxon>Mammalia</taxon>
        <taxon>Eutheria</taxon>
        <taxon>Laurasiatheria</taxon>
        <taxon>Artiodactyla</taxon>
        <taxon>Ruminantia</taxon>
        <taxon>Pecora</taxon>
        <taxon>Bovidae</taxon>
        <taxon>Caprinae</taxon>
        <taxon>Capra</taxon>
    </lineage>
</organism>
<evidence type="ECO:0000256" key="5">
    <source>
        <dbReference type="ARBA" id="ARBA00022525"/>
    </source>
</evidence>
<dbReference type="Gene3D" id="4.10.40.20">
    <property type="match status" value="1"/>
</dbReference>
<dbReference type="Gene3D" id="4.10.800.10">
    <property type="entry name" value="Thyroglobulin type-1"/>
    <property type="match status" value="1"/>
</dbReference>
<evidence type="ECO:0000256" key="4">
    <source>
        <dbReference type="ARBA" id="ARBA00013680"/>
    </source>
</evidence>
<dbReference type="InterPro" id="IPR000867">
    <property type="entry name" value="IGFBP-like"/>
</dbReference>
<keyword evidence="7" id="KW-1015">Disulfide bond</keyword>
<comment type="function">
    <text evidence="1">IGF-binding proteins prolong the half-life of the IGFs and have been shown to either inhibit or stimulate the growth promoting effects of the IGFs on cell culture. They alter the interaction of IGFs with their cell surface receptors.</text>
</comment>
<dbReference type="GO" id="GO:0043567">
    <property type="term" value="P:regulation of insulin-like growth factor receptor signaling pathway"/>
    <property type="evidence" value="ECO:0007669"/>
    <property type="project" value="TreeGrafter"/>
</dbReference>
<dbReference type="GO" id="GO:0005615">
    <property type="term" value="C:extracellular space"/>
    <property type="evidence" value="ECO:0007669"/>
    <property type="project" value="TreeGrafter"/>
</dbReference>
<evidence type="ECO:0000256" key="1">
    <source>
        <dbReference type="ARBA" id="ARBA00003811"/>
    </source>
</evidence>
<keyword evidence="5" id="KW-0964">Secreted</keyword>
<evidence type="ECO:0000256" key="10">
    <source>
        <dbReference type="SAM" id="MobiDB-lite"/>
    </source>
</evidence>
<evidence type="ECO:0000256" key="7">
    <source>
        <dbReference type="ARBA" id="ARBA00023157"/>
    </source>
</evidence>
<feature type="compositionally biased region" description="Low complexity" evidence="10">
    <location>
        <begin position="45"/>
        <end position="63"/>
    </location>
</feature>
<evidence type="ECO:0000256" key="2">
    <source>
        <dbReference type="ARBA" id="ARBA00004613"/>
    </source>
</evidence>
<feature type="domain" description="IGFBP N-terminal" evidence="11">
    <location>
        <begin position="122"/>
        <end position="202"/>
    </location>
</feature>
<dbReference type="GO" id="GO:0031995">
    <property type="term" value="F:insulin-like growth factor II binding"/>
    <property type="evidence" value="ECO:0007669"/>
    <property type="project" value="TreeGrafter"/>
</dbReference>
<evidence type="ECO:0000313" key="12">
    <source>
        <dbReference type="Ensembl" id="ENSCHIP00010017386.1"/>
    </source>
</evidence>
<evidence type="ECO:0000256" key="6">
    <source>
        <dbReference type="ARBA" id="ARBA00022553"/>
    </source>
</evidence>
<evidence type="ECO:0000259" key="11">
    <source>
        <dbReference type="PROSITE" id="PS51323"/>
    </source>
</evidence>